<dbReference type="Pfam" id="PF00293">
    <property type="entry name" value="NUDIX"/>
    <property type="match status" value="1"/>
</dbReference>
<dbReference type="PROSITE" id="PS01293">
    <property type="entry name" value="NUDIX_COA"/>
    <property type="match status" value="1"/>
</dbReference>
<dbReference type="InterPro" id="IPR000086">
    <property type="entry name" value="NUDIX_hydrolase_dom"/>
</dbReference>
<dbReference type="GO" id="GO:0009132">
    <property type="term" value="P:nucleoside diphosphate metabolic process"/>
    <property type="evidence" value="ECO:0007669"/>
    <property type="project" value="InterPro"/>
</dbReference>
<dbReference type="RefSeq" id="WP_183416795.1">
    <property type="nucleotide sequence ID" value="NZ_JACHXA010000006.1"/>
</dbReference>
<dbReference type="Gene3D" id="3.90.79.10">
    <property type="entry name" value="Nucleoside Triphosphate Pyrophosphohydrolase"/>
    <property type="match status" value="1"/>
</dbReference>
<gene>
    <name evidence="10" type="ORF">FHR98_002271</name>
</gene>
<evidence type="ECO:0000256" key="6">
    <source>
        <dbReference type="ARBA" id="ARBA00022842"/>
    </source>
</evidence>
<evidence type="ECO:0000313" key="11">
    <source>
        <dbReference type="Proteomes" id="UP000581135"/>
    </source>
</evidence>
<dbReference type="GO" id="GO:0030145">
    <property type="term" value="F:manganese ion binding"/>
    <property type="evidence" value="ECO:0007669"/>
    <property type="project" value="InterPro"/>
</dbReference>
<feature type="compositionally biased region" description="Basic residues" evidence="8">
    <location>
        <begin position="9"/>
        <end position="19"/>
    </location>
</feature>
<dbReference type="PANTHER" id="PTHR12992">
    <property type="entry name" value="NUDIX HYDROLASE"/>
    <property type="match status" value="1"/>
</dbReference>
<dbReference type="GO" id="GO:0010945">
    <property type="term" value="F:coenzyme A diphosphatase activity"/>
    <property type="evidence" value="ECO:0007669"/>
    <property type="project" value="InterPro"/>
</dbReference>
<dbReference type="SUPFAM" id="SSF55811">
    <property type="entry name" value="Nudix"/>
    <property type="match status" value="1"/>
</dbReference>
<keyword evidence="7" id="KW-0464">Manganese</keyword>
<dbReference type="AlphaFoldDB" id="A0A839SUG2"/>
<dbReference type="Proteomes" id="UP000581135">
    <property type="component" value="Unassembled WGS sequence"/>
</dbReference>
<dbReference type="CDD" id="cd03426">
    <property type="entry name" value="NUDIX_CoAse_Nudt7"/>
    <property type="match status" value="1"/>
</dbReference>
<evidence type="ECO:0000259" key="9">
    <source>
        <dbReference type="PROSITE" id="PS51462"/>
    </source>
</evidence>
<comment type="cofactor">
    <cofactor evidence="1">
        <name>Mn(2+)</name>
        <dbReference type="ChEBI" id="CHEBI:29035"/>
    </cofactor>
</comment>
<keyword evidence="6" id="KW-0460">Magnesium</keyword>
<reference evidence="10 11" key="1">
    <citation type="submission" date="2020-08" db="EMBL/GenBank/DDBJ databases">
        <title>Genomic Encyclopedia of Type Strains, Phase III (KMG-III): the genomes of soil and plant-associated and newly described type strains.</title>
        <authorList>
            <person name="Whitman W."/>
        </authorList>
    </citation>
    <scope>NUCLEOTIDE SEQUENCE [LARGE SCALE GENOMIC DNA]</scope>
    <source>
        <strain evidence="10 11">CECT 8803</strain>
    </source>
</reference>
<evidence type="ECO:0000256" key="8">
    <source>
        <dbReference type="SAM" id="MobiDB-lite"/>
    </source>
</evidence>
<name>A0A839SUG2_9PROT</name>
<comment type="similarity">
    <text evidence="3">Belongs to the Nudix hydrolase family. PCD1 subfamily.</text>
</comment>
<organism evidence="10 11">
    <name type="scientific">Limibacillus halophilus</name>
    <dbReference type="NCBI Taxonomy" id="1579333"/>
    <lineage>
        <taxon>Bacteria</taxon>
        <taxon>Pseudomonadati</taxon>
        <taxon>Pseudomonadota</taxon>
        <taxon>Alphaproteobacteria</taxon>
        <taxon>Rhodospirillales</taxon>
        <taxon>Rhodovibrionaceae</taxon>
        <taxon>Limibacillus</taxon>
    </lineage>
</organism>
<evidence type="ECO:0000256" key="2">
    <source>
        <dbReference type="ARBA" id="ARBA00001946"/>
    </source>
</evidence>
<dbReference type="InterPro" id="IPR000059">
    <property type="entry name" value="NUDIX_hydrolase_NudL_CS"/>
</dbReference>
<evidence type="ECO:0000256" key="7">
    <source>
        <dbReference type="ARBA" id="ARBA00023211"/>
    </source>
</evidence>
<comment type="cofactor">
    <cofactor evidence="2">
        <name>Mg(2+)</name>
        <dbReference type="ChEBI" id="CHEBI:18420"/>
    </cofactor>
</comment>
<keyword evidence="11" id="KW-1185">Reference proteome</keyword>
<comment type="caution">
    <text evidence="10">The sequence shown here is derived from an EMBL/GenBank/DDBJ whole genome shotgun (WGS) entry which is preliminary data.</text>
</comment>
<evidence type="ECO:0000256" key="4">
    <source>
        <dbReference type="ARBA" id="ARBA00022723"/>
    </source>
</evidence>
<dbReference type="InterPro" id="IPR015797">
    <property type="entry name" value="NUDIX_hydrolase-like_dom_sf"/>
</dbReference>
<dbReference type="PANTHER" id="PTHR12992:SF11">
    <property type="entry name" value="MITOCHONDRIAL COENZYME A DIPHOSPHATASE NUDT8"/>
    <property type="match status" value="1"/>
</dbReference>
<evidence type="ECO:0000256" key="3">
    <source>
        <dbReference type="ARBA" id="ARBA00006506"/>
    </source>
</evidence>
<feature type="domain" description="Nudix hydrolase" evidence="9">
    <location>
        <begin position="57"/>
        <end position="194"/>
    </location>
</feature>
<evidence type="ECO:0000256" key="5">
    <source>
        <dbReference type="ARBA" id="ARBA00022801"/>
    </source>
</evidence>
<proteinExistence type="inferred from homology"/>
<dbReference type="GO" id="GO:0000287">
    <property type="term" value="F:magnesium ion binding"/>
    <property type="evidence" value="ECO:0007669"/>
    <property type="project" value="InterPro"/>
</dbReference>
<accession>A0A839SUG2</accession>
<dbReference type="InterPro" id="IPR045121">
    <property type="entry name" value="CoAse"/>
</dbReference>
<protein>
    <submittedName>
        <fullName evidence="10">8-oxo-dGTP pyrophosphatase MutT (NUDIX family)</fullName>
    </submittedName>
</protein>
<keyword evidence="4" id="KW-0479">Metal-binding</keyword>
<dbReference type="NCBIfam" id="NF007980">
    <property type="entry name" value="PRK10707.1"/>
    <property type="match status" value="1"/>
</dbReference>
<evidence type="ECO:0000313" key="10">
    <source>
        <dbReference type="EMBL" id="MBB3065968.1"/>
    </source>
</evidence>
<sequence length="221" mass="24967">MTPEEIVKRLSRPRVRFTRRAPQSVEEDHPSRGHPSTDLPRGDHDLNKDFYPPAGTLIGAAVLVPIVQRRDQLPTVLLTKRADHLRDHAGQISFPGGRIEDSDADPDAAALRETEEEIGLPPDGIEVVGRLDTYITRTGFEVTPVVGLVATPFKLKLDAFEVAEAFEVPLRYFLDPANREVHSRVWQGRTRFFYVYPYEKHYIWGATAGMLSNLAEILRED</sequence>
<dbReference type="PROSITE" id="PS51462">
    <property type="entry name" value="NUDIX"/>
    <property type="match status" value="1"/>
</dbReference>
<feature type="region of interest" description="Disordered" evidence="8">
    <location>
        <begin position="1"/>
        <end position="48"/>
    </location>
</feature>
<dbReference type="EMBL" id="JACHXA010000006">
    <property type="protein sequence ID" value="MBB3065968.1"/>
    <property type="molecule type" value="Genomic_DNA"/>
</dbReference>
<keyword evidence="5" id="KW-0378">Hydrolase</keyword>
<evidence type="ECO:0000256" key="1">
    <source>
        <dbReference type="ARBA" id="ARBA00001936"/>
    </source>
</evidence>